<evidence type="ECO:0000313" key="2">
    <source>
        <dbReference type="Proteomes" id="UP000095283"/>
    </source>
</evidence>
<dbReference type="Gene3D" id="3.40.50.300">
    <property type="entry name" value="P-loop containing nucleotide triphosphate hydrolases"/>
    <property type="match status" value="1"/>
</dbReference>
<proteinExistence type="predicted"/>
<organism evidence="2 3">
    <name type="scientific">Heterorhabditis bacteriophora</name>
    <name type="common">Entomopathogenic nematode worm</name>
    <dbReference type="NCBI Taxonomy" id="37862"/>
    <lineage>
        <taxon>Eukaryota</taxon>
        <taxon>Metazoa</taxon>
        <taxon>Ecdysozoa</taxon>
        <taxon>Nematoda</taxon>
        <taxon>Chromadorea</taxon>
        <taxon>Rhabditida</taxon>
        <taxon>Rhabditina</taxon>
        <taxon>Rhabditomorpha</taxon>
        <taxon>Strongyloidea</taxon>
        <taxon>Heterorhabditidae</taxon>
        <taxon>Heterorhabditis</taxon>
    </lineage>
</organism>
<sequence>MSNTLSLYMNVLTRFLGYLNKTLAIATRKVFVVIGLIWTNEVHKLNAYLKHLYKYFKVWVVVKFSSCKWESSLLSCGMEDTLLLEARLEISLFIACINVYYCIYIYIYIKNSIFVIIQIALVGQEPVLYARSVTENIGYGLERYDDGMVQKRNIEAEIVGGNIRPL</sequence>
<reference evidence="3" key="1">
    <citation type="submission" date="2016-11" db="UniProtKB">
        <authorList>
            <consortium name="WormBaseParasite"/>
        </authorList>
    </citation>
    <scope>IDENTIFICATION</scope>
</reference>
<dbReference type="WBParaSite" id="Hba_11434">
    <property type="protein sequence ID" value="Hba_11434"/>
    <property type="gene ID" value="Hba_11434"/>
</dbReference>
<keyword evidence="1" id="KW-0472">Membrane</keyword>
<evidence type="ECO:0000313" key="3">
    <source>
        <dbReference type="WBParaSite" id="Hba_11434"/>
    </source>
</evidence>
<feature type="transmembrane region" description="Helical" evidence="1">
    <location>
        <begin position="90"/>
        <end position="109"/>
    </location>
</feature>
<accession>A0A1I7X1V9</accession>
<keyword evidence="2" id="KW-1185">Reference proteome</keyword>
<dbReference type="Proteomes" id="UP000095283">
    <property type="component" value="Unplaced"/>
</dbReference>
<evidence type="ECO:0000256" key="1">
    <source>
        <dbReference type="SAM" id="Phobius"/>
    </source>
</evidence>
<dbReference type="AlphaFoldDB" id="A0A1I7X1V9"/>
<name>A0A1I7X1V9_HETBA</name>
<protein>
    <submittedName>
        <fullName evidence="3">ABC transmembrane type-1 domain-containing protein</fullName>
    </submittedName>
</protein>
<keyword evidence="1" id="KW-1133">Transmembrane helix</keyword>
<keyword evidence="1" id="KW-0812">Transmembrane</keyword>
<dbReference type="InterPro" id="IPR027417">
    <property type="entry name" value="P-loop_NTPase"/>
</dbReference>